<dbReference type="PANTHER" id="PTHR45985:SF3">
    <property type="entry name" value="CHITIN DEACETYLASE-LIKE 4"/>
    <property type="match status" value="1"/>
</dbReference>
<evidence type="ECO:0000313" key="2">
    <source>
        <dbReference type="Proteomes" id="UP001159405"/>
    </source>
</evidence>
<feature type="non-terminal residue" evidence="1">
    <location>
        <position position="313"/>
    </location>
</feature>
<keyword evidence="2" id="KW-1185">Reference proteome</keyword>
<gene>
    <name evidence="1" type="ORF">PLOB_00030887</name>
</gene>
<dbReference type="Proteomes" id="UP001159405">
    <property type="component" value="Unassembled WGS sequence"/>
</dbReference>
<dbReference type="SUPFAM" id="SSF88713">
    <property type="entry name" value="Glycoside hydrolase/deacetylase"/>
    <property type="match status" value="1"/>
</dbReference>
<dbReference type="EMBL" id="CALNXK010000004">
    <property type="protein sequence ID" value="CAH3036286.1"/>
    <property type="molecule type" value="Genomic_DNA"/>
</dbReference>
<protein>
    <submittedName>
        <fullName evidence="1">Uncharacterized protein</fullName>
    </submittedName>
</protein>
<accession>A0ABN8MUL1</accession>
<sequence length="313" mass="35852">AKPCYPGICKLPDCFCSGTEIPGNLSVSSIPQIVFVSFDAFVSSAPFFFYETLFDGSLKNPNGCNISATFFVSHEYTNCCEIQDLYSQRHEIGHNSISCLLPSSWWANATQEGQREEILGMRDILRKWGNVKAEDVKGYRAPYIQVGGNMEFKVLKDEGFLYESSMPTQKFTDPPLWPYTLDYRSSQDCQIPPCPNESFPGLWEVPIADYFNEKGISCHRIDSCAPNIQSYRPFKDLLDSNFQLHYKTNKAPFFMPLSAEWLGDFYRREATEVFLRKLTSMGDVWIVTVSQGLEWIKNPTTLDKIKDFKPWKC</sequence>
<dbReference type="Gene3D" id="3.20.20.370">
    <property type="entry name" value="Glycoside hydrolase/deacetylase"/>
    <property type="match status" value="1"/>
</dbReference>
<reference evidence="1 2" key="1">
    <citation type="submission" date="2022-05" db="EMBL/GenBank/DDBJ databases">
        <authorList>
            <consortium name="Genoscope - CEA"/>
            <person name="William W."/>
        </authorList>
    </citation>
    <scope>NUCLEOTIDE SEQUENCE [LARGE SCALE GENOMIC DNA]</scope>
</reference>
<dbReference type="InterPro" id="IPR011330">
    <property type="entry name" value="Glyco_hydro/deAcase_b/a-brl"/>
</dbReference>
<evidence type="ECO:0000313" key="1">
    <source>
        <dbReference type="EMBL" id="CAH3036286.1"/>
    </source>
</evidence>
<feature type="non-terminal residue" evidence="1">
    <location>
        <position position="1"/>
    </location>
</feature>
<organism evidence="1 2">
    <name type="scientific">Porites lobata</name>
    <dbReference type="NCBI Taxonomy" id="104759"/>
    <lineage>
        <taxon>Eukaryota</taxon>
        <taxon>Metazoa</taxon>
        <taxon>Cnidaria</taxon>
        <taxon>Anthozoa</taxon>
        <taxon>Hexacorallia</taxon>
        <taxon>Scleractinia</taxon>
        <taxon>Fungiina</taxon>
        <taxon>Poritidae</taxon>
        <taxon>Porites</taxon>
    </lineage>
</organism>
<name>A0ABN8MUL1_9CNID</name>
<proteinExistence type="predicted"/>
<dbReference type="PANTHER" id="PTHR45985">
    <property type="match status" value="1"/>
</dbReference>
<comment type="caution">
    <text evidence="1">The sequence shown here is derived from an EMBL/GenBank/DDBJ whole genome shotgun (WGS) entry which is preliminary data.</text>
</comment>
<dbReference type="InterPro" id="IPR052740">
    <property type="entry name" value="CE4"/>
</dbReference>